<evidence type="ECO:0000256" key="4">
    <source>
        <dbReference type="ARBA" id="ARBA00023163"/>
    </source>
</evidence>
<dbReference type="Proteomes" id="UP000321764">
    <property type="component" value="Unassembled WGS sequence"/>
</dbReference>
<dbReference type="InterPro" id="IPR005119">
    <property type="entry name" value="LysR_subst-bd"/>
</dbReference>
<dbReference type="GO" id="GO:0003700">
    <property type="term" value="F:DNA-binding transcription factor activity"/>
    <property type="evidence" value="ECO:0007669"/>
    <property type="project" value="InterPro"/>
</dbReference>
<dbReference type="PANTHER" id="PTHR30126">
    <property type="entry name" value="HTH-TYPE TRANSCRIPTIONAL REGULATOR"/>
    <property type="match status" value="1"/>
</dbReference>
<name>A0A5C8ZDA7_9GAMM</name>
<evidence type="ECO:0000313" key="6">
    <source>
        <dbReference type="EMBL" id="TXR54906.1"/>
    </source>
</evidence>
<keyword evidence="2" id="KW-0805">Transcription regulation</keyword>
<protein>
    <submittedName>
        <fullName evidence="6">LysR family transcriptional regulator</fullName>
    </submittedName>
</protein>
<evidence type="ECO:0000256" key="3">
    <source>
        <dbReference type="ARBA" id="ARBA00023125"/>
    </source>
</evidence>
<dbReference type="PROSITE" id="PS50931">
    <property type="entry name" value="HTH_LYSR"/>
    <property type="match status" value="1"/>
</dbReference>
<evidence type="ECO:0000256" key="1">
    <source>
        <dbReference type="ARBA" id="ARBA00009437"/>
    </source>
</evidence>
<dbReference type="InterPro" id="IPR036388">
    <property type="entry name" value="WH-like_DNA-bd_sf"/>
</dbReference>
<proteinExistence type="inferred from homology"/>
<comment type="similarity">
    <text evidence="1">Belongs to the LysR transcriptional regulatory family.</text>
</comment>
<dbReference type="SUPFAM" id="SSF53850">
    <property type="entry name" value="Periplasmic binding protein-like II"/>
    <property type="match status" value="1"/>
</dbReference>
<organism evidence="6 7">
    <name type="scientific">Reinekea thalattae</name>
    <dbReference type="NCBI Taxonomy" id="2593301"/>
    <lineage>
        <taxon>Bacteria</taxon>
        <taxon>Pseudomonadati</taxon>
        <taxon>Pseudomonadota</taxon>
        <taxon>Gammaproteobacteria</taxon>
        <taxon>Oceanospirillales</taxon>
        <taxon>Saccharospirillaceae</taxon>
        <taxon>Reinekea</taxon>
    </lineage>
</organism>
<evidence type="ECO:0000256" key="2">
    <source>
        <dbReference type="ARBA" id="ARBA00023015"/>
    </source>
</evidence>
<dbReference type="Gene3D" id="3.40.190.10">
    <property type="entry name" value="Periplasmic binding protein-like II"/>
    <property type="match status" value="2"/>
</dbReference>
<keyword evidence="3" id="KW-0238">DNA-binding</keyword>
<dbReference type="PRINTS" id="PR00039">
    <property type="entry name" value="HTHLYSR"/>
</dbReference>
<evidence type="ECO:0000259" key="5">
    <source>
        <dbReference type="PROSITE" id="PS50931"/>
    </source>
</evidence>
<sequence>MKYSLKQLSVFDAVASLESVSGAARKLSLTQSAVSMSLSQLESLLGRPLFIRQGNRLVLSHWGEWLRPRARRLLQDAQQIELGLHDHHIISGQFQIGSSQTAGQHLLPELITKIDTDFPQLRIDVNIRNTNSVIDSVINYEFQLGIIEGRCDDSRLHQERWIDDYLVVVAAPTHPFAKYDNVSLAQLEQAKWVLRESGAGTRRIFNSAIHGLIDHIDVWKEFEQVGILKAMAEKGPYLTCLPYLDVEPEVVEGKLVILSTPQLNMERSLSFIWRNDEIDNPLRDCVLSEAHRMAKKRLRDQNNRLANQIPAV</sequence>
<keyword evidence="4" id="KW-0804">Transcription</keyword>
<dbReference type="InterPro" id="IPR000847">
    <property type="entry name" value="LysR_HTH_N"/>
</dbReference>
<dbReference type="AlphaFoldDB" id="A0A5C8ZDA7"/>
<gene>
    <name evidence="6" type="ORF">FME95_00085</name>
</gene>
<keyword evidence="7" id="KW-1185">Reference proteome</keyword>
<comment type="caution">
    <text evidence="6">The sequence shown here is derived from an EMBL/GenBank/DDBJ whole genome shotgun (WGS) entry which is preliminary data.</text>
</comment>
<dbReference type="PANTHER" id="PTHR30126:SF94">
    <property type="entry name" value="LYSR FAMILY TRANSCRIPTIONAL REGULATOR"/>
    <property type="match status" value="1"/>
</dbReference>
<reference evidence="6 7" key="1">
    <citation type="submission" date="2019-07" db="EMBL/GenBank/DDBJ databases">
        <title>Reinekea sp. strain SSH23 genome sequencing and assembly.</title>
        <authorList>
            <person name="Kim I."/>
        </authorList>
    </citation>
    <scope>NUCLEOTIDE SEQUENCE [LARGE SCALE GENOMIC DNA]</scope>
    <source>
        <strain evidence="6 7">SSH23</strain>
    </source>
</reference>
<dbReference type="SUPFAM" id="SSF46785">
    <property type="entry name" value="Winged helix' DNA-binding domain"/>
    <property type="match status" value="1"/>
</dbReference>
<dbReference type="InterPro" id="IPR036390">
    <property type="entry name" value="WH_DNA-bd_sf"/>
</dbReference>
<feature type="domain" description="HTH lysR-type" evidence="5">
    <location>
        <begin position="1"/>
        <end position="60"/>
    </location>
</feature>
<dbReference type="Pfam" id="PF03466">
    <property type="entry name" value="LysR_substrate"/>
    <property type="match status" value="1"/>
</dbReference>
<dbReference type="Pfam" id="PF00126">
    <property type="entry name" value="HTH_1"/>
    <property type="match status" value="1"/>
</dbReference>
<evidence type="ECO:0000313" key="7">
    <source>
        <dbReference type="Proteomes" id="UP000321764"/>
    </source>
</evidence>
<dbReference type="EMBL" id="VKAD01000001">
    <property type="protein sequence ID" value="TXR54906.1"/>
    <property type="molecule type" value="Genomic_DNA"/>
</dbReference>
<dbReference type="Gene3D" id="1.10.10.10">
    <property type="entry name" value="Winged helix-like DNA-binding domain superfamily/Winged helix DNA-binding domain"/>
    <property type="match status" value="1"/>
</dbReference>
<dbReference type="GO" id="GO:0000976">
    <property type="term" value="F:transcription cis-regulatory region binding"/>
    <property type="evidence" value="ECO:0007669"/>
    <property type="project" value="TreeGrafter"/>
</dbReference>
<accession>A0A5C8ZDA7</accession>
<dbReference type="OrthoDB" id="9808620at2"/>